<gene>
    <name evidence="5" type="ORF">LHA26_01925</name>
</gene>
<dbReference type="PROSITE" id="PS00941">
    <property type="entry name" value="CARBOXYLESTERASE_B_2"/>
    <property type="match status" value="1"/>
</dbReference>
<dbReference type="InterPro" id="IPR019819">
    <property type="entry name" value="Carboxylesterase_B_CS"/>
</dbReference>
<dbReference type="InterPro" id="IPR029058">
    <property type="entry name" value="AB_hydrolase_fold"/>
</dbReference>
<evidence type="ECO:0000256" key="2">
    <source>
        <dbReference type="ARBA" id="ARBA00022801"/>
    </source>
</evidence>
<evidence type="ECO:0000313" key="6">
    <source>
        <dbReference type="Proteomes" id="UP001056937"/>
    </source>
</evidence>
<evidence type="ECO:0000256" key="1">
    <source>
        <dbReference type="ARBA" id="ARBA00005964"/>
    </source>
</evidence>
<dbReference type="Pfam" id="PF00135">
    <property type="entry name" value="COesterase"/>
    <property type="match status" value="1"/>
</dbReference>
<comment type="similarity">
    <text evidence="1 3">Belongs to the type-B carboxylesterase/lipase family.</text>
</comment>
<dbReference type="SUPFAM" id="SSF53474">
    <property type="entry name" value="alpha/beta-Hydrolases"/>
    <property type="match status" value="1"/>
</dbReference>
<dbReference type="InterPro" id="IPR002018">
    <property type="entry name" value="CarbesteraseB"/>
</dbReference>
<evidence type="ECO:0000259" key="4">
    <source>
        <dbReference type="Pfam" id="PF00135"/>
    </source>
</evidence>
<accession>A0ABY4X8K6</accession>
<evidence type="ECO:0000313" key="5">
    <source>
        <dbReference type="EMBL" id="USI73262.1"/>
    </source>
</evidence>
<keyword evidence="2 3" id="KW-0378">Hydrolase</keyword>
<keyword evidence="6" id="KW-1185">Reference proteome</keyword>
<proteinExistence type="inferred from homology"/>
<dbReference type="EC" id="3.1.1.-" evidence="3"/>
<organism evidence="5 6">
    <name type="scientific">Sphingomonas morindae</name>
    <dbReference type="NCBI Taxonomy" id="1541170"/>
    <lineage>
        <taxon>Bacteria</taxon>
        <taxon>Pseudomonadati</taxon>
        <taxon>Pseudomonadota</taxon>
        <taxon>Alphaproteobacteria</taxon>
        <taxon>Sphingomonadales</taxon>
        <taxon>Sphingomonadaceae</taxon>
        <taxon>Sphingomonas</taxon>
    </lineage>
</organism>
<dbReference type="PANTHER" id="PTHR11559">
    <property type="entry name" value="CARBOXYLESTERASE"/>
    <property type="match status" value="1"/>
</dbReference>
<dbReference type="PROSITE" id="PS00122">
    <property type="entry name" value="CARBOXYLESTERASE_B_1"/>
    <property type="match status" value="1"/>
</dbReference>
<dbReference type="InterPro" id="IPR019826">
    <property type="entry name" value="Carboxylesterase_B_AS"/>
</dbReference>
<dbReference type="Proteomes" id="UP001056937">
    <property type="component" value="Chromosome 1"/>
</dbReference>
<dbReference type="EMBL" id="CP084930">
    <property type="protein sequence ID" value="USI73262.1"/>
    <property type="molecule type" value="Genomic_DNA"/>
</dbReference>
<dbReference type="RefSeq" id="WP_252167073.1">
    <property type="nucleotide sequence ID" value="NZ_CP084930.1"/>
</dbReference>
<sequence>MLALIAGLIATPLVAAPEARVREGRLLGTEIAGPRPVNGFFGIPYAAPPVGALRWAAPRTAARWEGVRPAQQFGARCMQQPLFADMLFRSPGASEDCLFLNIWTPADAKPGSRLPVLFYIHGGGAVAGDGSEKRYDGAAMARQDMVVVTINYRLGVFGFLATPELAAETRKGSAGNYGLLDQAAALDWVARNIARFGGDPRRVTIAGESAGSMSVSALIVSPRAKGKFAAAIGESGGVFPPSFHPLPLAAAEAEGSAFAHDLGADTLAALRALPAEGLLAAQGVKKRGAAFIIDGDMLPESPLDAYRAGRAARVPLLLGTNSQENAAAAILGDAAPTLANYRIALASLFGDQADAVAALYPAGSDAEVPAAATALASDRFLAASTWRWFDLHRRTGAPTYYYAYTHVRPAPLPPLPPEQARPLGAVHSAEIEYALGNLDENPVYAWTPEDRAVSRTMQGYFTRFIQTGDPNGPGLPSWARAPKSEGPILRQTIDVTSAATPFAAQARYEAALPLLDQAAPRR</sequence>
<protein>
    <recommendedName>
        <fullName evidence="3">Carboxylic ester hydrolase</fullName>
        <ecNumber evidence="3">3.1.1.-</ecNumber>
    </recommendedName>
</protein>
<dbReference type="Gene3D" id="3.40.50.1820">
    <property type="entry name" value="alpha/beta hydrolase"/>
    <property type="match status" value="1"/>
</dbReference>
<feature type="domain" description="Carboxylesterase type B" evidence="4">
    <location>
        <begin position="17"/>
        <end position="496"/>
    </location>
</feature>
<dbReference type="InterPro" id="IPR050309">
    <property type="entry name" value="Type-B_Carboxylest/Lipase"/>
</dbReference>
<evidence type="ECO:0000256" key="3">
    <source>
        <dbReference type="RuleBase" id="RU361235"/>
    </source>
</evidence>
<name>A0ABY4X8K6_9SPHN</name>
<reference evidence="5" key="1">
    <citation type="journal article" date="2022" name="Toxins">
        <title>Genomic Analysis of Sphingopyxis sp. USTB-05 for Biodegrading Cyanobacterial Hepatotoxins.</title>
        <authorList>
            <person name="Liu C."/>
            <person name="Xu Q."/>
            <person name="Zhao Z."/>
            <person name="Zhang H."/>
            <person name="Liu X."/>
            <person name="Yin C."/>
            <person name="Liu Y."/>
            <person name="Yan H."/>
        </authorList>
    </citation>
    <scope>NUCLEOTIDE SEQUENCE</scope>
    <source>
        <strain evidence="5">NBD5</strain>
    </source>
</reference>